<evidence type="ECO:0000313" key="2">
    <source>
        <dbReference type="Proteomes" id="UP001281761"/>
    </source>
</evidence>
<evidence type="ECO:0000313" key="1">
    <source>
        <dbReference type="EMBL" id="KAK2946230.1"/>
    </source>
</evidence>
<accession>A0ABQ9X3G3</accession>
<keyword evidence="2" id="KW-1185">Reference proteome</keyword>
<proteinExistence type="predicted"/>
<gene>
    <name evidence="1" type="ORF">BLNAU_18832</name>
</gene>
<sequence>MATVHSYNTPIALLIELRKLADIIFRTDPLSPNFGRQTTGASQHRFIPHNRRLTDDVAHSPKKISPFEQSITEKLRTAEGEERWKLLTQMVVVSSEVPEITNELMNVENDAQALLIFSVPKIRSVTHLNLHLHKNLAAFDRVVELAGHINNLPLVAAAMTHIANTVQIFFSYAFSQTRLILEQRQSLRELVFNTLRAIAPLRREGVEEGWVVGKDEVTSQIVDSCLKVMQKLISDESFDPTPAIDSLISLAVTTDLSLLRSILVILEEIEERTRNTPTPFSISRATAPFRGIHESSVTQQPLPSIVSSILLSALLDSHSSSGITRTPPLKDDSISPFKLLSWLSANLRSVINTNMMEIVCLILAKRRTSSSRPLTSLDPFGIRLSRREIQVTPQQLFLSLCTIILPEDSAKISASTLLPLAPFLTRILTIVVPSSPDRVEIRSDEDEHSQLLNIFLSLVLSLIDTGTPSSLSTPPLSSLLSVLSIALVRLDTIPSLLRCCISFHYKFRVSENRSDPQMRQVVLALSEEGMEDRSNVAYDSFSKSFLDIWKGANADLLDY</sequence>
<dbReference type="Proteomes" id="UP001281761">
    <property type="component" value="Unassembled WGS sequence"/>
</dbReference>
<name>A0ABQ9X3G3_9EUKA</name>
<dbReference type="EMBL" id="JARBJD010000233">
    <property type="protein sequence ID" value="KAK2946230.1"/>
    <property type="molecule type" value="Genomic_DNA"/>
</dbReference>
<protein>
    <submittedName>
        <fullName evidence="1">Uncharacterized protein</fullName>
    </submittedName>
</protein>
<organism evidence="1 2">
    <name type="scientific">Blattamonas nauphoetae</name>
    <dbReference type="NCBI Taxonomy" id="2049346"/>
    <lineage>
        <taxon>Eukaryota</taxon>
        <taxon>Metamonada</taxon>
        <taxon>Preaxostyla</taxon>
        <taxon>Oxymonadida</taxon>
        <taxon>Blattamonas</taxon>
    </lineage>
</organism>
<comment type="caution">
    <text evidence="1">The sequence shown here is derived from an EMBL/GenBank/DDBJ whole genome shotgun (WGS) entry which is preliminary data.</text>
</comment>
<reference evidence="1 2" key="1">
    <citation type="journal article" date="2022" name="bioRxiv">
        <title>Genomics of Preaxostyla Flagellates Illuminates Evolutionary Transitions and the Path Towards Mitochondrial Loss.</title>
        <authorList>
            <person name="Novak L.V.F."/>
            <person name="Treitli S.C."/>
            <person name="Pyrih J."/>
            <person name="Halakuc P."/>
            <person name="Pipaliya S.V."/>
            <person name="Vacek V."/>
            <person name="Brzon O."/>
            <person name="Soukal P."/>
            <person name="Eme L."/>
            <person name="Dacks J.B."/>
            <person name="Karnkowska A."/>
            <person name="Elias M."/>
            <person name="Hampl V."/>
        </authorList>
    </citation>
    <scope>NUCLEOTIDE SEQUENCE [LARGE SCALE GENOMIC DNA]</scope>
    <source>
        <strain evidence="1">NAU3</strain>
        <tissue evidence="1">Gut</tissue>
    </source>
</reference>